<dbReference type="GO" id="GO:0016491">
    <property type="term" value="F:oxidoreductase activity"/>
    <property type="evidence" value="ECO:0007669"/>
    <property type="project" value="UniProtKB-KW"/>
</dbReference>
<reference evidence="5" key="2">
    <citation type="submission" date="2020-09" db="EMBL/GenBank/DDBJ databases">
        <authorList>
            <person name="Sun Q."/>
            <person name="Zhou Y."/>
        </authorList>
    </citation>
    <scope>NUCLEOTIDE SEQUENCE</scope>
    <source>
        <strain evidence="5">CGMCC 1.16012</strain>
    </source>
</reference>
<dbReference type="PANTHER" id="PTHR22604">
    <property type="entry name" value="OXIDOREDUCTASES"/>
    <property type="match status" value="1"/>
</dbReference>
<evidence type="ECO:0000259" key="3">
    <source>
        <dbReference type="Pfam" id="PF01408"/>
    </source>
</evidence>
<feature type="domain" description="Gfo/Idh/MocA-like oxidoreductase N-terminal" evidence="3">
    <location>
        <begin position="5"/>
        <end position="123"/>
    </location>
</feature>
<name>A0A917EI42_9RHOB</name>
<reference evidence="5" key="1">
    <citation type="journal article" date="2014" name="Int. J. Syst. Evol. Microbiol.">
        <title>Complete genome sequence of Corynebacterium casei LMG S-19264T (=DSM 44701T), isolated from a smear-ripened cheese.</title>
        <authorList>
            <consortium name="US DOE Joint Genome Institute (JGI-PGF)"/>
            <person name="Walter F."/>
            <person name="Albersmeier A."/>
            <person name="Kalinowski J."/>
            <person name="Ruckert C."/>
        </authorList>
    </citation>
    <scope>NUCLEOTIDE SEQUENCE</scope>
    <source>
        <strain evidence="5">CGMCC 1.16012</strain>
    </source>
</reference>
<dbReference type="PANTHER" id="PTHR22604:SF105">
    <property type="entry name" value="TRANS-1,2-DIHYDROBENZENE-1,2-DIOL DEHYDROGENASE"/>
    <property type="match status" value="1"/>
</dbReference>
<comment type="caution">
    <text evidence="5">The sequence shown here is derived from an EMBL/GenBank/DDBJ whole genome shotgun (WGS) entry which is preliminary data.</text>
</comment>
<evidence type="ECO:0000256" key="2">
    <source>
        <dbReference type="ARBA" id="ARBA00023002"/>
    </source>
</evidence>
<organism evidence="5 6">
    <name type="scientific">Actibacterium pelagium</name>
    <dbReference type="NCBI Taxonomy" id="2029103"/>
    <lineage>
        <taxon>Bacteria</taxon>
        <taxon>Pseudomonadati</taxon>
        <taxon>Pseudomonadota</taxon>
        <taxon>Alphaproteobacteria</taxon>
        <taxon>Rhodobacterales</taxon>
        <taxon>Roseobacteraceae</taxon>
        <taxon>Actibacterium</taxon>
    </lineage>
</organism>
<protein>
    <submittedName>
        <fullName evidence="5">Oxidoreductase</fullName>
    </submittedName>
</protein>
<dbReference type="Gene3D" id="3.40.50.720">
    <property type="entry name" value="NAD(P)-binding Rossmann-like Domain"/>
    <property type="match status" value="1"/>
</dbReference>
<accession>A0A917EI42</accession>
<keyword evidence="2" id="KW-0560">Oxidoreductase</keyword>
<dbReference type="InterPro" id="IPR055170">
    <property type="entry name" value="GFO_IDH_MocA-like_dom"/>
</dbReference>
<dbReference type="SUPFAM" id="SSF55347">
    <property type="entry name" value="Glyceraldehyde-3-phosphate dehydrogenase-like, C-terminal domain"/>
    <property type="match status" value="1"/>
</dbReference>
<gene>
    <name evidence="5" type="ORF">GCM10011517_13390</name>
</gene>
<dbReference type="InterPro" id="IPR050984">
    <property type="entry name" value="Gfo/Idh/MocA_domain"/>
</dbReference>
<comment type="similarity">
    <text evidence="1">Belongs to the Gfo/Idh/MocA family.</text>
</comment>
<dbReference type="InterPro" id="IPR000683">
    <property type="entry name" value="Gfo/Idh/MocA-like_OxRdtase_N"/>
</dbReference>
<evidence type="ECO:0000313" key="5">
    <source>
        <dbReference type="EMBL" id="GGE46973.1"/>
    </source>
</evidence>
<dbReference type="AlphaFoldDB" id="A0A917EI42"/>
<sequence length="323" mass="35577">MTDPVRWGVLGASKFALQQMAPAIHAARGAEFAAIATSSADKAKPFQDFCPALQVYESYDALLSDPTIDAVYIPLPNHLHVEWTKRAAEAGKHVLCEKPIAMAADDIDELIALRDRTGLLLTEAYMIVHHPQWQRARQMVADGAIGKLLHVDAVFSYDNSADTANIRNHPETGGGALPDIGVYTIGSTRYVTGQEPKVVSANITWENEVDVISRVAAQFQGFSYTCVVSMRMFPRQEITFHGDGGVLKVTAPFNPNVYSQAELHLHQPELSERVERFPGVNHYVLQVENFCNTVRTGAEYPWSLEDAKGTQAVIDRAFASARP</sequence>
<dbReference type="OrthoDB" id="9815825at2"/>
<dbReference type="SUPFAM" id="SSF51735">
    <property type="entry name" value="NAD(P)-binding Rossmann-fold domains"/>
    <property type="match status" value="1"/>
</dbReference>
<evidence type="ECO:0000259" key="4">
    <source>
        <dbReference type="Pfam" id="PF22725"/>
    </source>
</evidence>
<proteinExistence type="inferred from homology"/>
<dbReference type="GO" id="GO:0000166">
    <property type="term" value="F:nucleotide binding"/>
    <property type="evidence" value="ECO:0007669"/>
    <property type="project" value="InterPro"/>
</dbReference>
<dbReference type="Gene3D" id="3.30.360.10">
    <property type="entry name" value="Dihydrodipicolinate Reductase, domain 2"/>
    <property type="match status" value="1"/>
</dbReference>
<dbReference type="Pfam" id="PF22725">
    <property type="entry name" value="GFO_IDH_MocA_C3"/>
    <property type="match status" value="1"/>
</dbReference>
<dbReference type="EMBL" id="BMKN01000001">
    <property type="protein sequence ID" value="GGE46973.1"/>
    <property type="molecule type" value="Genomic_DNA"/>
</dbReference>
<dbReference type="Proteomes" id="UP000606730">
    <property type="component" value="Unassembled WGS sequence"/>
</dbReference>
<dbReference type="Pfam" id="PF01408">
    <property type="entry name" value="GFO_IDH_MocA"/>
    <property type="match status" value="1"/>
</dbReference>
<evidence type="ECO:0000256" key="1">
    <source>
        <dbReference type="ARBA" id="ARBA00010928"/>
    </source>
</evidence>
<evidence type="ECO:0000313" key="6">
    <source>
        <dbReference type="Proteomes" id="UP000606730"/>
    </source>
</evidence>
<dbReference type="RefSeq" id="WP_095595845.1">
    <property type="nucleotide sequence ID" value="NZ_BMKN01000001.1"/>
</dbReference>
<dbReference type="InterPro" id="IPR036291">
    <property type="entry name" value="NAD(P)-bd_dom_sf"/>
</dbReference>
<feature type="domain" description="GFO/IDH/MocA-like oxidoreductase" evidence="4">
    <location>
        <begin position="133"/>
        <end position="247"/>
    </location>
</feature>
<keyword evidence="6" id="KW-1185">Reference proteome</keyword>